<feature type="region of interest" description="Disordered" evidence="1">
    <location>
        <begin position="67"/>
        <end position="108"/>
    </location>
</feature>
<dbReference type="EMBL" id="CP145607">
    <property type="protein sequence ID" value="WWM69642.1"/>
    <property type="molecule type" value="Genomic_DNA"/>
</dbReference>
<keyword evidence="2" id="KW-1133">Transmembrane helix</keyword>
<organism evidence="3 4">
    <name type="scientific">Sphingomonas kaistensis</name>
    <dbReference type="NCBI Taxonomy" id="298708"/>
    <lineage>
        <taxon>Bacteria</taxon>
        <taxon>Pseudomonadati</taxon>
        <taxon>Pseudomonadota</taxon>
        <taxon>Alphaproteobacteria</taxon>
        <taxon>Sphingomonadales</taxon>
        <taxon>Sphingomonadaceae</taxon>
        <taxon>Sphingomonas</taxon>
    </lineage>
</organism>
<evidence type="ECO:0000313" key="4">
    <source>
        <dbReference type="Proteomes" id="UP001382935"/>
    </source>
</evidence>
<keyword evidence="2" id="KW-0812">Transmembrane</keyword>
<evidence type="ECO:0000256" key="1">
    <source>
        <dbReference type="SAM" id="MobiDB-lite"/>
    </source>
</evidence>
<evidence type="ECO:0000256" key="2">
    <source>
        <dbReference type="SAM" id="Phobius"/>
    </source>
</evidence>
<keyword evidence="4" id="KW-1185">Reference proteome</keyword>
<dbReference type="Proteomes" id="UP001382935">
    <property type="component" value="Chromosome"/>
</dbReference>
<feature type="compositionally biased region" description="Basic and acidic residues" evidence="1">
    <location>
        <begin position="84"/>
        <end position="108"/>
    </location>
</feature>
<gene>
    <name evidence="3" type="ORF">V6R86_02770</name>
</gene>
<evidence type="ECO:0000313" key="3">
    <source>
        <dbReference type="EMBL" id="WWM69642.1"/>
    </source>
</evidence>
<proteinExistence type="predicted"/>
<dbReference type="RefSeq" id="WP_338501883.1">
    <property type="nucleotide sequence ID" value="NZ_CP145607.1"/>
</dbReference>
<feature type="transmembrane region" description="Helical" evidence="2">
    <location>
        <begin position="7"/>
        <end position="27"/>
    </location>
</feature>
<protein>
    <submittedName>
        <fullName evidence="3">Uncharacterized protein</fullName>
    </submittedName>
</protein>
<accession>A0ABZ2FXT9</accession>
<reference evidence="3 4" key="1">
    <citation type="submission" date="2024-02" db="EMBL/GenBank/DDBJ databases">
        <title>Full genome sequence of Sphingomonas kaistensis.</title>
        <authorList>
            <person name="Poletto B.L."/>
            <person name="Silva G."/>
            <person name="Galante D."/>
            <person name="Campos K.R."/>
            <person name="Santos M.B.N."/>
            <person name="Sacchi C.T."/>
        </authorList>
    </citation>
    <scope>NUCLEOTIDE SEQUENCE [LARGE SCALE GENOMIC DNA]</scope>
    <source>
        <strain evidence="3 4">MA4R</strain>
    </source>
</reference>
<name>A0ABZ2FXT9_9SPHN</name>
<keyword evidence="2" id="KW-0472">Membrane</keyword>
<feature type="transmembrane region" description="Helical" evidence="2">
    <location>
        <begin position="33"/>
        <end position="50"/>
    </location>
</feature>
<sequence>MRVAAWMFGVAYLVALGLFAISFWGLLGQSEDPLGGVFLLPLGLPWNLMLDRLTGMSSTALLVAPRRDPGNPDLTRASVAAPEQVRRNAADVSDSRIHSEFTRRSGVR</sequence>